<dbReference type="Pfam" id="PF01336">
    <property type="entry name" value="tRNA_anti-codon"/>
    <property type="match status" value="1"/>
</dbReference>
<accession>V5WJF8</accession>
<evidence type="ECO:0000313" key="3">
    <source>
        <dbReference type="Proteomes" id="UP000018680"/>
    </source>
</evidence>
<organism evidence="2 3">
    <name type="scientific">Salinispira pacifica</name>
    <dbReference type="NCBI Taxonomy" id="1307761"/>
    <lineage>
        <taxon>Bacteria</taxon>
        <taxon>Pseudomonadati</taxon>
        <taxon>Spirochaetota</taxon>
        <taxon>Spirochaetia</taxon>
        <taxon>Spirochaetales</taxon>
        <taxon>Spirochaetaceae</taxon>
        <taxon>Salinispira</taxon>
    </lineage>
</organism>
<dbReference type="GO" id="GO:0003676">
    <property type="term" value="F:nucleic acid binding"/>
    <property type="evidence" value="ECO:0007669"/>
    <property type="project" value="InterPro"/>
</dbReference>
<dbReference type="KEGG" id="slr:L21SP2_1930"/>
<feature type="domain" description="OB" evidence="1">
    <location>
        <begin position="9"/>
        <end position="85"/>
    </location>
</feature>
<proteinExistence type="predicted"/>
<dbReference type="eggNOG" id="COG0587">
    <property type="taxonomic scope" value="Bacteria"/>
</dbReference>
<dbReference type="STRING" id="1307761.L21SP2_1930"/>
<dbReference type="CDD" id="cd04485">
    <property type="entry name" value="DnaE_OBF"/>
    <property type="match status" value="1"/>
</dbReference>
<evidence type="ECO:0000313" key="2">
    <source>
        <dbReference type="EMBL" id="AHC15301.1"/>
    </source>
</evidence>
<dbReference type="AlphaFoldDB" id="V5WJF8"/>
<gene>
    <name evidence="2" type="ORF">L21SP2_1930</name>
</gene>
<dbReference type="Proteomes" id="UP000018680">
    <property type="component" value="Chromosome"/>
</dbReference>
<evidence type="ECO:0000259" key="1">
    <source>
        <dbReference type="Pfam" id="PF01336"/>
    </source>
</evidence>
<dbReference type="HOGENOM" id="CLU_2119391_0_0_12"/>
<dbReference type="RefSeq" id="WP_024268218.1">
    <property type="nucleotide sequence ID" value="NC_023035.1"/>
</dbReference>
<sequence length="114" mass="12993">MEFCNREVYIAGYLVSGKEVYTKHQKAMSFISFEDRFGLFETVFFPRAYERLAPLLDLAMAYIIQGDVKEDLGAVSIHITHLYPLNRRYVKSRYFSDSLYTEGAGGACSGRKVG</sequence>
<protein>
    <recommendedName>
        <fullName evidence="1">OB domain-containing protein</fullName>
    </recommendedName>
</protein>
<reference evidence="2 3" key="1">
    <citation type="journal article" date="2015" name="Stand. Genomic Sci.">
        <title>Complete genome sequence and description of Salinispira pacifica gen. nov., sp. nov., a novel spirochaete isolated form a hypersaline microbial mat.</title>
        <authorList>
            <person name="Ben Hania W."/>
            <person name="Joseph M."/>
            <person name="Schumann P."/>
            <person name="Bunk B."/>
            <person name="Fiebig A."/>
            <person name="Sproer C."/>
            <person name="Klenk H.P."/>
            <person name="Fardeau M.L."/>
            <person name="Spring S."/>
        </authorList>
    </citation>
    <scope>NUCLEOTIDE SEQUENCE [LARGE SCALE GENOMIC DNA]</scope>
    <source>
        <strain evidence="2 3">L21-RPul-D2</strain>
    </source>
</reference>
<name>V5WJF8_9SPIO</name>
<dbReference type="InterPro" id="IPR004365">
    <property type="entry name" value="NA-bd_OB_tRNA"/>
</dbReference>
<dbReference type="EMBL" id="CP006939">
    <property type="protein sequence ID" value="AHC15301.1"/>
    <property type="molecule type" value="Genomic_DNA"/>
</dbReference>
<keyword evidence="3" id="KW-1185">Reference proteome</keyword>